<dbReference type="Pfam" id="PF00067">
    <property type="entry name" value="p450"/>
    <property type="match status" value="1"/>
</dbReference>
<keyword evidence="9" id="KW-0472">Membrane</keyword>
<dbReference type="InterPro" id="IPR001128">
    <property type="entry name" value="Cyt_P450"/>
</dbReference>
<comment type="cofactor">
    <cofactor evidence="1 10">
        <name>heme</name>
        <dbReference type="ChEBI" id="CHEBI:30413"/>
    </cofactor>
</comment>
<dbReference type="GO" id="GO:0016020">
    <property type="term" value="C:membrane"/>
    <property type="evidence" value="ECO:0007669"/>
    <property type="project" value="UniProtKB-SubCell"/>
</dbReference>
<dbReference type="FunFam" id="1.10.630.10:FF:000022">
    <property type="entry name" value="Taxadiene 5-alpha hydroxylase"/>
    <property type="match status" value="1"/>
</dbReference>
<dbReference type="PRINTS" id="PR00385">
    <property type="entry name" value="P450"/>
</dbReference>
<dbReference type="InterPro" id="IPR002401">
    <property type="entry name" value="Cyt_P450_E_grp-I"/>
</dbReference>
<evidence type="ECO:0000256" key="10">
    <source>
        <dbReference type="PIRSR" id="PIRSR602401-1"/>
    </source>
</evidence>
<keyword evidence="13" id="KW-1185">Reference proteome</keyword>
<gene>
    <name evidence="12" type="ORF">FPE_LOCUS15399</name>
</gene>
<name>A0AAD1ZER1_9LAMI</name>
<dbReference type="Gene3D" id="1.10.630.10">
    <property type="entry name" value="Cytochrome P450"/>
    <property type="match status" value="1"/>
</dbReference>
<dbReference type="GO" id="GO:0020037">
    <property type="term" value="F:heme binding"/>
    <property type="evidence" value="ECO:0007669"/>
    <property type="project" value="InterPro"/>
</dbReference>
<dbReference type="InterPro" id="IPR017972">
    <property type="entry name" value="Cyt_P450_CS"/>
</dbReference>
<evidence type="ECO:0000256" key="5">
    <source>
        <dbReference type="ARBA" id="ARBA00022723"/>
    </source>
</evidence>
<dbReference type="InterPro" id="IPR036396">
    <property type="entry name" value="Cyt_P450_sf"/>
</dbReference>
<evidence type="ECO:0000313" key="13">
    <source>
        <dbReference type="Proteomes" id="UP000834106"/>
    </source>
</evidence>
<feature type="binding site" description="axial binding residue" evidence="10">
    <location>
        <position position="428"/>
    </location>
    <ligand>
        <name>heme</name>
        <dbReference type="ChEBI" id="CHEBI:30413"/>
    </ligand>
    <ligandPart>
        <name>Fe</name>
        <dbReference type="ChEBI" id="CHEBI:18248"/>
    </ligandPart>
</feature>
<organism evidence="12 13">
    <name type="scientific">Fraxinus pennsylvanica</name>
    <dbReference type="NCBI Taxonomy" id="56036"/>
    <lineage>
        <taxon>Eukaryota</taxon>
        <taxon>Viridiplantae</taxon>
        <taxon>Streptophyta</taxon>
        <taxon>Embryophyta</taxon>
        <taxon>Tracheophyta</taxon>
        <taxon>Spermatophyta</taxon>
        <taxon>Magnoliopsida</taxon>
        <taxon>eudicotyledons</taxon>
        <taxon>Gunneridae</taxon>
        <taxon>Pentapetalae</taxon>
        <taxon>asterids</taxon>
        <taxon>lamiids</taxon>
        <taxon>Lamiales</taxon>
        <taxon>Oleaceae</taxon>
        <taxon>Oleeae</taxon>
        <taxon>Fraxinus</taxon>
    </lineage>
</organism>
<evidence type="ECO:0000256" key="8">
    <source>
        <dbReference type="ARBA" id="ARBA00023004"/>
    </source>
</evidence>
<keyword evidence="4" id="KW-0812">Transmembrane</keyword>
<dbReference type="EMBL" id="OU503044">
    <property type="protein sequence ID" value="CAI9767969.1"/>
    <property type="molecule type" value="Genomic_DNA"/>
</dbReference>
<comment type="subcellular location">
    <subcellularLocation>
        <location evidence="2">Membrane</location>
        <topology evidence="2">Single-pass membrane protein</topology>
    </subcellularLocation>
</comment>
<dbReference type="PANTHER" id="PTHR24286:SF53">
    <property type="entry name" value="BETA-AMYRIN 28-OXIDASE-LIKE"/>
    <property type="match status" value="1"/>
</dbReference>
<reference evidence="12" key="1">
    <citation type="submission" date="2023-05" db="EMBL/GenBank/DDBJ databases">
        <authorList>
            <person name="Huff M."/>
        </authorList>
    </citation>
    <scope>NUCLEOTIDE SEQUENCE</scope>
</reference>
<dbReference type="PANTHER" id="PTHR24286">
    <property type="entry name" value="CYTOCHROME P450 26"/>
    <property type="match status" value="1"/>
</dbReference>
<sequence>MDLFICFSILAIVAVFLLMYFSIISNITNPINVKLPPGKLGWPIIGEILDFFMSSRNGHPERFISNRTNNFSSDIFKTSLIGEKMAVLCGPSGNKFVFSNENKLVKSWIPHSVQKILLSEINSTLGSEEMAMWRNIFFESLKPEVVKKYIHAIDHSTKQHLEDEWASNQTLKVHPLTKKFTFALSCKLFLGIEDPTDMAKLADQFVLVNAGLFSLPVDIPGTPFSNAVKAAKVIRGELRKIVRQKRLYLSEKEDSETSRNMLSRSLAETNKRGKFASDNDIASSILGFLVASHETSSSLLTNLVYYLADNPQVYSKVLREQNEIAKLKGAEKLLSWEDTNRMKYSRNVMNEVLRIASPSQGFFREALHDITYTNFTIPKGWKIYWSVNSTHKDPKYFPNPEKFDPTRFEGDGPVPFTFTPFGGGPRMCPGNEFARQVVLVFMHNLVRKYSWEKLIPNEKIRFDQGLAAPVNGLPIKIKPHRDQAVE</sequence>
<keyword evidence="5 10" id="KW-0479">Metal-binding</keyword>
<dbReference type="PRINTS" id="PR00463">
    <property type="entry name" value="EP450I"/>
</dbReference>
<evidence type="ECO:0000256" key="2">
    <source>
        <dbReference type="ARBA" id="ARBA00004167"/>
    </source>
</evidence>
<accession>A0AAD1ZER1</accession>
<evidence type="ECO:0000256" key="6">
    <source>
        <dbReference type="ARBA" id="ARBA00022989"/>
    </source>
</evidence>
<keyword evidence="11" id="KW-0503">Monooxygenase</keyword>
<dbReference type="GO" id="GO:0016125">
    <property type="term" value="P:sterol metabolic process"/>
    <property type="evidence" value="ECO:0007669"/>
    <property type="project" value="TreeGrafter"/>
</dbReference>
<evidence type="ECO:0000256" key="3">
    <source>
        <dbReference type="ARBA" id="ARBA00010617"/>
    </source>
</evidence>
<dbReference type="AlphaFoldDB" id="A0AAD1ZER1"/>
<comment type="similarity">
    <text evidence="3 11">Belongs to the cytochrome P450 family.</text>
</comment>
<evidence type="ECO:0008006" key="14">
    <source>
        <dbReference type="Google" id="ProtNLM"/>
    </source>
</evidence>
<dbReference type="PROSITE" id="PS00086">
    <property type="entry name" value="CYTOCHROME_P450"/>
    <property type="match status" value="1"/>
</dbReference>
<keyword evidence="6" id="KW-1133">Transmembrane helix</keyword>
<evidence type="ECO:0000256" key="9">
    <source>
        <dbReference type="ARBA" id="ARBA00023136"/>
    </source>
</evidence>
<dbReference type="GO" id="GO:0005506">
    <property type="term" value="F:iron ion binding"/>
    <property type="evidence" value="ECO:0007669"/>
    <property type="project" value="InterPro"/>
</dbReference>
<evidence type="ECO:0000256" key="1">
    <source>
        <dbReference type="ARBA" id="ARBA00001971"/>
    </source>
</evidence>
<dbReference type="GO" id="GO:0016712">
    <property type="term" value="F:oxidoreductase activity, acting on paired donors, with incorporation or reduction of molecular oxygen, reduced flavin or flavoprotein as one donor, and incorporation of one atom of oxygen"/>
    <property type="evidence" value="ECO:0007669"/>
    <property type="project" value="UniProtKB-ARBA"/>
</dbReference>
<evidence type="ECO:0000313" key="12">
    <source>
        <dbReference type="EMBL" id="CAI9767969.1"/>
    </source>
</evidence>
<proteinExistence type="inferred from homology"/>
<evidence type="ECO:0000256" key="4">
    <source>
        <dbReference type="ARBA" id="ARBA00022692"/>
    </source>
</evidence>
<dbReference type="CDD" id="cd11043">
    <property type="entry name" value="CYP90-like"/>
    <property type="match status" value="1"/>
</dbReference>
<keyword evidence="8 10" id="KW-0408">Iron</keyword>
<keyword evidence="7 11" id="KW-0560">Oxidoreductase</keyword>
<dbReference type="Proteomes" id="UP000834106">
    <property type="component" value="Chromosome 9"/>
</dbReference>
<evidence type="ECO:0000256" key="7">
    <source>
        <dbReference type="ARBA" id="ARBA00023002"/>
    </source>
</evidence>
<keyword evidence="10 11" id="KW-0349">Heme</keyword>
<protein>
    <recommendedName>
        <fullName evidence="14">Cytochrome P450</fullName>
    </recommendedName>
</protein>
<dbReference type="SUPFAM" id="SSF48264">
    <property type="entry name" value="Cytochrome P450"/>
    <property type="match status" value="1"/>
</dbReference>
<evidence type="ECO:0000256" key="11">
    <source>
        <dbReference type="RuleBase" id="RU000461"/>
    </source>
</evidence>